<accession>L0FX25</accession>
<dbReference type="PATRIC" id="fig|926556.3.peg.1083"/>
<dbReference type="STRING" id="926556.Echvi_1040"/>
<dbReference type="AlphaFoldDB" id="L0FX25"/>
<proteinExistence type="predicted"/>
<sequence>MPDFHPSHDERIDAYIHTSQQFAEPILRHCRALVHQACPEVEETIKWGMPHFMLNGEILCSMAAFKAHCAFVFWKAALMKDPALQQNAAEETAMGHLGKITHLKDLPSDEKMLAYLHEAVEINKKGIPLPKKSPASKKALTVPDDLKAALEQNPASLNTFEQFSYTHQKEYIEWITEAKTSATRTKRLHTAIAYMEAGKPRNWKYMKEWKNK</sequence>
<dbReference type="OrthoDB" id="9800461at2"/>
<reference evidence="3" key="1">
    <citation type="submission" date="2012-02" db="EMBL/GenBank/DDBJ databases">
        <title>The complete genome of Echinicola vietnamensis DSM 17526.</title>
        <authorList>
            <person name="Lucas S."/>
            <person name="Copeland A."/>
            <person name="Lapidus A."/>
            <person name="Glavina del Rio T."/>
            <person name="Dalin E."/>
            <person name="Tice H."/>
            <person name="Bruce D."/>
            <person name="Goodwin L."/>
            <person name="Pitluck S."/>
            <person name="Peters L."/>
            <person name="Ovchinnikova G."/>
            <person name="Teshima H."/>
            <person name="Kyrpides N."/>
            <person name="Mavromatis K."/>
            <person name="Ivanova N."/>
            <person name="Brettin T."/>
            <person name="Detter J.C."/>
            <person name="Han C."/>
            <person name="Larimer F."/>
            <person name="Land M."/>
            <person name="Hauser L."/>
            <person name="Markowitz V."/>
            <person name="Cheng J.-F."/>
            <person name="Hugenholtz P."/>
            <person name="Woyke T."/>
            <person name="Wu D."/>
            <person name="Brambilla E."/>
            <person name="Klenk H.-P."/>
            <person name="Eisen J.A."/>
        </authorList>
    </citation>
    <scope>NUCLEOTIDE SEQUENCE [LARGE SCALE GENOMIC DNA]</scope>
    <source>
        <strain evidence="3">DSM 17526 / LMG 23754 / KMM 6221</strain>
    </source>
</reference>
<dbReference type="Pfam" id="PF13376">
    <property type="entry name" value="OmdA"/>
    <property type="match status" value="1"/>
</dbReference>
<dbReference type="SUPFAM" id="SSF159888">
    <property type="entry name" value="YdhG-like"/>
    <property type="match status" value="1"/>
</dbReference>
<dbReference type="RefSeq" id="WP_015264875.1">
    <property type="nucleotide sequence ID" value="NC_019904.1"/>
</dbReference>
<dbReference type="Proteomes" id="UP000010796">
    <property type="component" value="Chromosome"/>
</dbReference>
<protein>
    <recommendedName>
        <fullName evidence="1">YdhG-like domain-containing protein</fullName>
    </recommendedName>
</protein>
<gene>
    <name evidence="2" type="ordered locus">Echvi_1040</name>
</gene>
<organism evidence="2 3">
    <name type="scientific">Echinicola vietnamensis (strain DSM 17526 / LMG 23754 / KMM 6221)</name>
    <dbReference type="NCBI Taxonomy" id="926556"/>
    <lineage>
        <taxon>Bacteria</taxon>
        <taxon>Pseudomonadati</taxon>
        <taxon>Bacteroidota</taxon>
        <taxon>Cytophagia</taxon>
        <taxon>Cytophagales</taxon>
        <taxon>Cyclobacteriaceae</taxon>
        <taxon>Echinicola</taxon>
    </lineage>
</organism>
<dbReference type="Pfam" id="PF08818">
    <property type="entry name" value="DUF1801"/>
    <property type="match status" value="1"/>
</dbReference>
<dbReference type="KEGG" id="evi:Echvi_1040"/>
<dbReference type="InterPro" id="IPR014922">
    <property type="entry name" value="YdhG-like"/>
</dbReference>
<dbReference type="Gene3D" id="3.90.1150.200">
    <property type="match status" value="1"/>
</dbReference>
<keyword evidence="3" id="KW-1185">Reference proteome</keyword>
<name>L0FX25_ECHVK</name>
<dbReference type="EMBL" id="CP003346">
    <property type="protein sequence ID" value="AGA77311.1"/>
    <property type="molecule type" value="Genomic_DNA"/>
</dbReference>
<evidence type="ECO:0000259" key="1">
    <source>
        <dbReference type="Pfam" id="PF08818"/>
    </source>
</evidence>
<feature type="domain" description="YdhG-like" evidence="1">
    <location>
        <begin position="25"/>
        <end position="120"/>
    </location>
</feature>
<dbReference type="eggNOG" id="COG4430">
    <property type="taxonomic scope" value="Bacteria"/>
</dbReference>
<dbReference type="HOGENOM" id="CLU_116201_0_0_10"/>
<evidence type="ECO:0000313" key="3">
    <source>
        <dbReference type="Proteomes" id="UP000010796"/>
    </source>
</evidence>
<evidence type="ECO:0000313" key="2">
    <source>
        <dbReference type="EMBL" id="AGA77311.1"/>
    </source>
</evidence>